<evidence type="ECO:0000256" key="3">
    <source>
        <dbReference type="ARBA" id="ARBA00022781"/>
    </source>
</evidence>
<dbReference type="SUPFAM" id="SSF47928">
    <property type="entry name" value="N-terminal domain of the delta subunit of the F1F0-ATP synthase"/>
    <property type="match status" value="1"/>
</dbReference>
<evidence type="ECO:0000313" key="8">
    <source>
        <dbReference type="EMBL" id="OJH35263.1"/>
    </source>
</evidence>
<comment type="function">
    <text evidence="7">This protein is part of the stalk that links CF(0) to CF(1). It either transmits conformational changes from CF(0) to CF(1) or is implicated in proton conduction.</text>
</comment>
<keyword evidence="6 7" id="KW-0066">ATP synthesis</keyword>
<keyword evidence="9" id="KW-1185">Reference proteome</keyword>
<dbReference type="InterPro" id="IPR026015">
    <property type="entry name" value="ATP_synth_OSCP/delta_N_sf"/>
</dbReference>
<evidence type="ECO:0000313" key="9">
    <source>
        <dbReference type="Proteomes" id="UP000182229"/>
    </source>
</evidence>
<comment type="caution">
    <text evidence="8">The sequence shown here is derived from an EMBL/GenBank/DDBJ whole genome shotgun (WGS) entry which is preliminary data.</text>
</comment>
<protein>
    <recommendedName>
        <fullName evidence="7">ATP synthase subunit delta</fullName>
    </recommendedName>
    <alternativeName>
        <fullName evidence="7">ATP synthase F(1) sector subunit delta</fullName>
    </alternativeName>
    <alternativeName>
        <fullName evidence="7">F-type ATPase subunit delta</fullName>
        <shortName evidence="7">F-ATPase subunit delta</shortName>
    </alternativeName>
</protein>
<dbReference type="InterPro" id="IPR000711">
    <property type="entry name" value="ATPase_OSCP/dsu"/>
</dbReference>
<dbReference type="HAMAP" id="MF_01416">
    <property type="entry name" value="ATP_synth_delta_bact"/>
    <property type="match status" value="1"/>
</dbReference>
<sequence>MVNVSIARRYARALLDVATETGRADAVSEQVSTFAKLVADNRELADILLNPAYSREQRLNVVEALIKASGTVEPALVNTLRLLVDRNRLAYLPDIARLYRDMADAQAGRLRGHVTSAIPLSKDTLQKLSGTLQALTQRNVVLEPRVDPNVLGGVAAQVGSLLYDGTLRTQLEQMRRELKQR</sequence>
<organism evidence="8 9">
    <name type="scientific">Cystobacter ferrugineus</name>
    <dbReference type="NCBI Taxonomy" id="83449"/>
    <lineage>
        <taxon>Bacteria</taxon>
        <taxon>Pseudomonadati</taxon>
        <taxon>Myxococcota</taxon>
        <taxon>Myxococcia</taxon>
        <taxon>Myxococcales</taxon>
        <taxon>Cystobacterineae</taxon>
        <taxon>Archangiaceae</taxon>
        <taxon>Cystobacter</taxon>
    </lineage>
</organism>
<comment type="function">
    <text evidence="7">F(1)F(0) ATP synthase produces ATP from ADP in the presence of a proton or sodium gradient. F-type ATPases consist of two structural domains, F(1) containing the extramembraneous catalytic core and F(0) containing the membrane proton channel, linked together by a central stalk and a peripheral stalk. During catalysis, ATP synthesis in the catalytic domain of F(1) is coupled via a rotary mechanism of the central stalk subunits to proton translocation.</text>
</comment>
<evidence type="ECO:0000256" key="2">
    <source>
        <dbReference type="ARBA" id="ARBA00022448"/>
    </source>
</evidence>
<proteinExistence type="inferred from homology"/>
<dbReference type="STRING" id="83449.BON30_40140"/>
<gene>
    <name evidence="7" type="primary">atpH</name>
    <name evidence="8" type="ORF">BON30_40140</name>
</gene>
<dbReference type="EMBL" id="MPIN01000015">
    <property type="protein sequence ID" value="OJH35263.1"/>
    <property type="molecule type" value="Genomic_DNA"/>
</dbReference>
<dbReference type="PRINTS" id="PR00125">
    <property type="entry name" value="ATPASEDELTA"/>
</dbReference>
<dbReference type="OrthoDB" id="9802471at2"/>
<dbReference type="AlphaFoldDB" id="A0A1L9AZC7"/>
<dbReference type="GO" id="GO:0046933">
    <property type="term" value="F:proton-transporting ATP synthase activity, rotational mechanism"/>
    <property type="evidence" value="ECO:0007669"/>
    <property type="project" value="UniProtKB-UniRule"/>
</dbReference>
<evidence type="ECO:0000256" key="4">
    <source>
        <dbReference type="ARBA" id="ARBA00023065"/>
    </source>
</evidence>
<keyword evidence="2 7" id="KW-0813">Transport</keyword>
<dbReference type="RefSeq" id="WP_071903844.1">
    <property type="nucleotide sequence ID" value="NZ_MPIN01000015.1"/>
</dbReference>
<evidence type="ECO:0000256" key="1">
    <source>
        <dbReference type="ARBA" id="ARBA00004370"/>
    </source>
</evidence>
<keyword evidence="3 7" id="KW-0375">Hydrogen ion transport</keyword>
<dbReference type="PANTHER" id="PTHR11910">
    <property type="entry name" value="ATP SYNTHASE DELTA CHAIN"/>
    <property type="match status" value="1"/>
</dbReference>
<keyword evidence="7" id="KW-0139">CF(1)</keyword>
<keyword evidence="5 7" id="KW-0472">Membrane</keyword>
<dbReference type="Pfam" id="PF00213">
    <property type="entry name" value="OSCP"/>
    <property type="match status" value="1"/>
</dbReference>
<comment type="subcellular location">
    <subcellularLocation>
        <location evidence="7">Cell membrane</location>
        <topology evidence="7">Peripheral membrane protein</topology>
    </subcellularLocation>
    <subcellularLocation>
        <location evidence="1">Membrane</location>
    </subcellularLocation>
</comment>
<keyword evidence="7" id="KW-1003">Cell membrane</keyword>
<reference evidence="9" key="1">
    <citation type="submission" date="2016-11" db="EMBL/GenBank/DDBJ databases">
        <authorList>
            <person name="Shukria A."/>
            <person name="Stevens D.C."/>
        </authorList>
    </citation>
    <scope>NUCLEOTIDE SEQUENCE [LARGE SCALE GENOMIC DNA]</scope>
    <source>
        <strain evidence="9">Cbfe23</strain>
    </source>
</reference>
<evidence type="ECO:0000256" key="5">
    <source>
        <dbReference type="ARBA" id="ARBA00023136"/>
    </source>
</evidence>
<accession>A0A1L9AZC7</accession>
<comment type="similarity">
    <text evidence="7">Belongs to the ATPase delta chain family.</text>
</comment>
<reference evidence="8 9" key="2">
    <citation type="submission" date="2016-12" db="EMBL/GenBank/DDBJ databases">
        <title>Draft Genome Sequence of Cystobacter ferrugineus Strain Cbfe23.</title>
        <authorList>
            <person name="Akbar S."/>
            <person name="Dowd S.E."/>
            <person name="Stevens D.C."/>
        </authorList>
    </citation>
    <scope>NUCLEOTIDE SEQUENCE [LARGE SCALE GENOMIC DNA]</scope>
    <source>
        <strain evidence="8 9">Cbfe23</strain>
    </source>
</reference>
<dbReference type="Proteomes" id="UP000182229">
    <property type="component" value="Unassembled WGS sequence"/>
</dbReference>
<keyword evidence="4 7" id="KW-0406">Ion transport</keyword>
<dbReference type="GO" id="GO:0005886">
    <property type="term" value="C:plasma membrane"/>
    <property type="evidence" value="ECO:0007669"/>
    <property type="project" value="UniProtKB-SubCell"/>
</dbReference>
<dbReference type="GO" id="GO:0045259">
    <property type="term" value="C:proton-transporting ATP synthase complex"/>
    <property type="evidence" value="ECO:0007669"/>
    <property type="project" value="UniProtKB-KW"/>
</dbReference>
<dbReference type="Gene3D" id="1.10.520.20">
    <property type="entry name" value="N-terminal domain of the delta subunit of the F1F0-ATP synthase"/>
    <property type="match status" value="1"/>
</dbReference>
<name>A0A1L9AZC7_9BACT</name>
<dbReference type="NCBIfam" id="TIGR01145">
    <property type="entry name" value="ATP_synt_delta"/>
    <property type="match status" value="1"/>
</dbReference>
<evidence type="ECO:0000256" key="6">
    <source>
        <dbReference type="ARBA" id="ARBA00023310"/>
    </source>
</evidence>
<evidence type="ECO:0000256" key="7">
    <source>
        <dbReference type="HAMAP-Rule" id="MF_01416"/>
    </source>
</evidence>